<evidence type="ECO:0000259" key="12">
    <source>
        <dbReference type="Pfam" id="PF02737"/>
    </source>
</evidence>
<evidence type="ECO:0000256" key="7">
    <source>
        <dbReference type="ARBA" id="ARBA00023002"/>
    </source>
</evidence>
<sequence length="309" mass="34098">MIKKIAVIGSGVMGCGIAQSFAAQGYPVAINDIKQEFLDKAKQTISSQLDFLVRFGSISMKQKSEALTRCSFTTNLEQAVKDADWVIEAIPEVIEMKWSLYEKLNKLAATDAILSSNTSTFPLSLLIKPITQRSRFFITHFFNPAHLVPLVEIVKGETTDTVQVDEVVRMLKEAGKQPVLLKKEVNGFIANRLQTALMREAFALISQGVADPQDVDRAVTEGIGFRWAFLGPTRIADLGGLDTWKRVFDNIAPDLDKSTGAPELINQQVAAHLLGAKTGKGLYDYDGETVHRILEERDQAFVQLAKAKS</sequence>
<dbReference type="Pfam" id="PF00725">
    <property type="entry name" value="3HCDH"/>
    <property type="match status" value="1"/>
</dbReference>
<evidence type="ECO:0000256" key="5">
    <source>
        <dbReference type="ARBA" id="ARBA00022490"/>
    </source>
</evidence>
<keyword evidence="5" id="KW-0963">Cytoplasm</keyword>
<dbReference type="RefSeq" id="WP_205005461.1">
    <property type="nucleotide sequence ID" value="NZ_CBCRXA010000003.1"/>
</dbReference>
<dbReference type="GO" id="GO:0008691">
    <property type="term" value="F:3-hydroxybutyryl-CoA dehydrogenase activity"/>
    <property type="evidence" value="ECO:0007669"/>
    <property type="project" value="UniProtKB-EC"/>
</dbReference>
<dbReference type="InterPro" id="IPR022694">
    <property type="entry name" value="3-OHacyl-CoA_DH"/>
</dbReference>
<dbReference type="EC" id="1.1.1.45" evidence="9"/>
<keyword evidence="7 13" id="KW-0560">Oxidoreductase</keyword>
<comment type="subunit">
    <text evidence="4">Homodimer.</text>
</comment>
<dbReference type="Proteomes" id="UP000823201">
    <property type="component" value="Unassembled WGS sequence"/>
</dbReference>
<feature type="domain" description="3-hydroxyacyl-CoA dehydrogenase C-terminal" evidence="11">
    <location>
        <begin position="187"/>
        <end position="285"/>
    </location>
</feature>
<comment type="pathway">
    <text evidence="2">Lipid metabolism; butanoate metabolism.</text>
</comment>
<dbReference type="PIRSF" id="PIRSF000105">
    <property type="entry name" value="HCDH"/>
    <property type="match status" value="1"/>
</dbReference>
<dbReference type="SUPFAM" id="SSF51735">
    <property type="entry name" value="NAD(P)-binding Rossmann-fold domains"/>
    <property type="match status" value="1"/>
</dbReference>
<dbReference type="InterPro" id="IPR013328">
    <property type="entry name" value="6PGD_dom2"/>
</dbReference>
<dbReference type="Gene3D" id="1.10.1040.10">
    <property type="entry name" value="N-(1-d-carboxylethyl)-l-norvaline Dehydrogenase, domain 2"/>
    <property type="match status" value="1"/>
</dbReference>
<keyword evidence="8" id="KW-0520">NAD</keyword>
<evidence type="ECO:0000256" key="10">
    <source>
        <dbReference type="ARBA" id="ARBA00042709"/>
    </source>
</evidence>
<dbReference type="InterPro" id="IPR006176">
    <property type="entry name" value="3-OHacyl-CoA_DH_NAD-bd"/>
</dbReference>
<protein>
    <recommendedName>
        <fullName evidence="10">L-gulonate 3-dehydrogenase</fullName>
        <ecNumber evidence="9">1.1.1.45</ecNumber>
    </recommendedName>
    <alternativeName>
        <fullName evidence="10">L-gulonate 3-dehydrogenase</fullName>
    </alternativeName>
</protein>
<dbReference type="PANTHER" id="PTHR48075:SF1">
    <property type="entry name" value="LAMBDA-CRYSTALLIN HOMOLOG"/>
    <property type="match status" value="1"/>
</dbReference>
<evidence type="ECO:0000256" key="4">
    <source>
        <dbReference type="ARBA" id="ARBA00011738"/>
    </source>
</evidence>
<evidence type="ECO:0000256" key="2">
    <source>
        <dbReference type="ARBA" id="ARBA00005086"/>
    </source>
</evidence>
<dbReference type="InterPro" id="IPR006180">
    <property type="entry name" value="3-OHacyl-CoA_DH_CS"/>
</dbReference>
<gene>
    <name evidence="13" type="ORF">JOC27_000545</name>
</gene>
<keyword evidence="14" id="KW-1185">Reference proteome</keyword>
<comment type="similarity">
    <text evidence="3">Belongs to the 3-hydroxyacyl-CoA dehydrogenase family.</text>
</comment>
<evidence type="ECO:0000256" key="9">
    <source>
        <dbReference type="ARBA" id="ARBA00038962"/>
    </source>
</evidence>
<dbReference type="SUPFAM" id="SSF48179">
    <property type="entry name" value="6-phosphogluconate dehydrogenase C-terminal domain-like"/>
    <property type="match status" value="1"/>
</dbReference>
<feature type="domain" description="3-hydroxyacyl-CoA dehydrogenase NAD binding" evidence="12">
    <location>
        <begin position="4"/>
        <end position="183"/>
    </location>
</feature>
<dbReference type="InterPro" id="IPR006108">
    <property type="entry name" value="3HC_DH_C"/>
</dbReference>
<dbReference type="EMBL" id="JAFBEV010000003">
    <property type="protein sequence ID" value="MBM7657104.1"/>
    <property type="molecule type" value="Genomic_DNA"/>
</dbReference>
<dbReference type="Gene3D" id="3.40.50.720">
    <property type="entry name" value="NAD(P)-binding Rossmann-like Domain"/>
    <property type="match status" value="1"/>
</dbReference>
<comment type="subcellular location">
    <subcellularLocation>
        <location evidence="1">Cytoplasm</location>
    </subcellularLocation>
</comment>
<evidence type="ECO:0000256" key="8">
    <source>
        <dbReference type="ARBA" id="ARBA00023027"/>
    </source>
</evidence>
<proteinExistence type="inferred from homology"/>
<dbReference type="PANTHER" id="PTHR48075">
    <property type="entry name" value="3-HYDROXYACYL-COA DEHYDROGENASE FAMILY PROTEIN"/>
    <property type="match status" value="1"/>
</dbReference>
<evidence type="ECO:0000256" key="3">
    <source>
        <dbReference type="ARBA" id="ARBA00009463"/>
    </source>
</evidence>
<evidence type="ECO:0000313" key="13">
    <source>
        <dbReference type="EMBL" id="MBM7657104.1"/>
    </source>
</evidence>
<evidence type="ECO:0000256" key="1">
    <source>
        <dbReference type="ARBA" id="ARBA00004496"/>
    </source>
</evidence>
<comment type="caution">
    <text evidence="13">The sequence shown here is derived from an EMBL/GenBank/DDBJ whole genome shotgun (WGS) entry which is preliminary data.</text>
</comment>
<keyword evidence="6" id="KW-0597">Phosphoprotein</keyword>
<name>A0ABS2Q5N2_9BACL</name>
<dbReference type="InterPro" id="IPR036291">
    <property type="entry name" value="NAD(P)-bd_dom_sf"/>
</dbReference>
<evidence type="ECO:0000259" key="11">
    <source>
        <dbReference type="Pfam" id="PF00725"/>
    </source>
</evidence>
<reference evidence="13 14" key="1">
    <citation type="submission" date="2021-01" db="EMBL/GenBank/DDBJ databases">
        <title>Genomic Encyclopedia of Type Strains, Phase IV (KMG-IV): sequencing the most valuable type-strain genomes for metagenomic binning, comparative biology and taxonomic classification.</title>
        <authorList>
            <person name="Goeker M."/>
        </authorList>
    </citation>
    <scope>NUCLEOTIDE SEQUENCE [LARGE SCALE GENOMIC DNA]</scope>
    <source>
        <strain evidence="13 14">DSM 100968</strain>
    </source>
</reference>
<dbReference type="PROSITE" id="PS00067">
    <property type="entry name" value="3HCDH"/>
    <property type="match status" value="1"/>
</dbReference>
<organism evidence="13 14">
    <name type="scientific">Sporolactobacillus spathodeae</name>
    <dbReference type="NCBI Taxonomy" id="1465502"/>
    <lineage>
        <taxon>Bacteria</taxon>
        <taxon>Bacillati</taxon>
        <taxon>Bacillota</taxon>
        <taxon>Bacilli</taxon>
        <taxon>Bacillales</taxon>
        <taxon>Sporolactobacillaceae</taxon>
        <taxon>Sporolactobacillus</taxon>
    </lineage>
</organism>
<evidence type="ECO:0000256" key="6">
    <source>
        <dbReference type="ARBA" id="ARBA00022553"/>
    </source>
</evidence>
<evidence type="ECO:0000313" key="14">
    <source>
        <dbReference type="Proteomes" id="UP000823201"/>
    </source>
</evidence>
<dbReference type="Pfam" id="PF02737">
    <property type="entry name" value="3HCDH_N"/>
    <property type="match status" value="1"/>
</dbReference>
<dbReference type="PROSITE" id="PS51257">
    <property type="entry name" value="PROKAR_LIPOPROTEIN"/>
    <property type="match status" value="1"/>
</dbReference>
<dbReference type="InterPro" id="IPR008927">
    <property type="entry name" value="6-PGluconate_DH-like_C_sf"/>
</dbReference>
<accession>A0ABS2Q5N2</accession>